<keyword evidence="2" id="KW-1133">Transmembrane helix</keyword>
<evidence type="ECO:0000313" key="3">
    <source>
        <dbReference type="EMBL" id="KAF7315120.1"/>
    </source>
</evidence>
<gene>
    <name evidence="3" type="ORF">MIND_00026300</name>
</gene>
<sequence>MFQSQTYASNESKARPPQQSAQSYQNQEDEKARRQASRDLTQSWMDRLQLISVITTFFASTEAGLLQVAGNSSASEQVANSTLFSALVLHIWAAILSFLGAFFVVRYRLKEAKEEQKDVVHTAGDPGVSPASRTSTDHSFLRSPLVPVWTTNPHVEEFGPFERKPRMHLLSKIHNLCILLTFAGFALAILGILAIAWGQNPVSVGVLTSVSTAMCLVGAVWVFQ</sequence>
<comment type="caution">
    <text evidence="3">The sequence shown here is derived from an EMBL/GenBank/DDBJ whole genome shotgun (WGS) entry which is preliminary data.</text>
</comment>
<dbReference type="AlphaFoldDB" id="A0A8H6TCT7"/>
<dbReference type="RefSeq" id="XP_037225143.1">
    <property type="nucleotide sequence ID" value="XM_037357233.1"/>
</dbReference>
<dbReference type="GeneID" id="59339749"/>
<dbReference type="OrthoDB" id="2653987at2759"/>
<feature type="transmembrane region" description="Helical" evidence="2">
    <location>
        <begin position="82"/>
        <end position="105"/>
    </location>
</feature>
<keyword evidence="2" id="KW-0812">Transmembrane</keyword>
<evidence type="ECO:0008006" key="5">
    <source>
        <dbReference type="Google" id="ProtNLM"/>
    </source>
</evidence>
<feature type="transmembrane region" description="Helical" evidence="2">
    <location>
        <begin position="202"/>
        <end position="223"/>
    </location>
</feature>
<protein>
    <recommendedName>
        <fullName evidence="5">Transmembrane protein</fullName>
    </recommendedName>
</protein>
<feature type="transmembrane region" description="Helical" evidence="2">
    <location>
        <begin position="173"/>
        <end position="196"/>
    </location>
</feature>
<keyword evidence="4" id="KW-1185">Reference proteome</keyword>
<keyword evidence="2" id="KW-0472">Membrane</keyword>
<feature type="region of interest" description="Disordered" evidence="1">
    <location>
        <begin position="1"/>
        <end position="38"/>
    </location>
</feature>
<feature type="transmembrane region" description="Helical" evidence="2">
    <location>
        <begin position="48"/>
        <end position="70"/>
    </location>
</feature>
<evidence type="ECO:0000313" key="4">
    <source>
        <dbReference type="Proteomes" id="UP000636479"/>
    </source>
</evidence>
<accession>A0A8H6TCT7</accession>
<dbReference type="EMBL" id="JACAZF010000001">
    <property type="protein sequence ID" value="KAF7315120.1"/>
    <property type="molecule type" value="Genomic_DNA"/>
</dbReference>
<proteinExistence type="predicted"/>
<feature type="compositionally biased region" description="Polar residues" evidence="1">
    <location>
        <begin position="1"/>
        <end position="26"/>
    </location>
</feature>
<dbReference type="Proteomes" id="UP000636479">
    <property type="component" value="Unassembled WGS sequence"/>
</dbReference>
<feature type="compositionally biased region" description="Basic and acidic residues" evidence="1">
    <location>
        <begin position="28"/>
        <end position="37"/>
    </location>
</feature>
<organism evidence="3 4">
    <name type="scientific">Mycena indigotica</name>
    <dbReference type="NCBI Taxonomy" id="2126181"/>
    <lineage>
        <taxon>Eukaryota</taxon>
        <taxon>Fungi</taxon>
        <taxon>Dikarya</taxon>
        <taxon>Basidiomycota</taxon>
        <taxon>Agaricomycotina</taxon>
        <taxon>Agaricomycetes</taxon>
        <taxon>Agaricomycetidae</taxon>
        <taxon>Agaricales</taxon>
        <taxon>Marasmiineae</taxon>
        <taxon>Mycenaceae</taxon>
        <taxon>Mycena</taxon>
    </lineage>
</organism>
<evidence type="ECO:0000256" key="1">
    <source>
        <dbReference type="SAM" id="MobiDB-lite"/>
    </source>
</evidence>
<evidence type="ECO:0000256" key="2">
    <source>
        <dbReference type="SAM" id="Phobius"/>
    </source>
</evidence>
<reference evidence="3" key="1">
    <citation type="submission" date="2020-05" db="EMBL/GenBank/DDBJ databases">
        <title>Mycena genomes resolve the evolution of fungal bioluminescence.</title>
        <authorList>
            <person name="Tsai I.J."/>
        </authorList>
    </citation>
    <scope>NUCLEOTIDE SEQUENCE</scope>
    <source>
        <strain evidence="3">171206Taipei</strain>
    </source>
</reference>
<name>A0A8H6TCT7_9AGAR</name>